<name>A0A5C4XA19_9HYPH</name>
<dbReference type="CDD" id="cd07909">
    <property type="entry name" value="YciF"/>
    <property type="match status" value="1"/>
</dbReference>
<dbReference type="OrthoDB" id="9795056at2"/>
<dbReference type="AlphaFoldDB" id="A0A5C4XA19"/>
<organism evidence="1 2">
    <name type="scientific">Aliirhizobium smilacinae</name>
    <dbReference type="NCBI Taxonomy" id="1395944"/>
    <lineage>
        <taxon>Bacteria</taxon>
        <taxon>Pseudomonadati</taxon>
        <taxon>Pseudomonadota</taxon>
        <taxon>Alphaproteobacteria</taxon>
        <taxon>Hyphomicrobiales</taxon>
        <taxon>Rhizobiaceae</taxon>
        <taxon>Aliirhizobium</taxon>
    </lineage>
</organism>
<proteinExistence type="predicted"/>
<dbReference type="RefSeq" id="WP_139679157.1">
    <property type="nucleotide sequence ID" value="NZ_VDMN01000009.1"/>
</dbReference>
<dbReference type="SUPFAM" id="SSF47240">
    <property type="entry name" value="Ferritin-like"/>
    <property type="match status" value="1"/>
</dbReference>
<sequence>MATEKTLNDLFLDTLKDIYFAEKQILKALPKMARAAQSEEGKAGFLQHRDETQEQIARLEQVFELIGKPARGKTCEAIQGILAEGEEIMEEYKGTVALDAGLISSAQAVEHYEMARYGTLVAWANQLGLTEAVPLLQATLDEEIATDQKLTQLADASANPKGKGKSVKAA</sequence>
<dbReference type="InterPro" id="IPR010287">
    <property type="entry name" value="DUF892_YciF-like"/>
</dbReference>
<dbReference type="InterPro" id="IPR012347">
    <property type="entry name" value="Ferritin-like"/>
</dbReference>
<comment type="caution">
    <text evidence="1">The sequence shown here is derived from an EMBL/GenBank/DDBJ whole genome shotgun (WGS) entry which is preliminary data.</text>
</comment>
<evidence type="ECO:0000313" key="1">
    <source>
        <dbReference type="EMBL" id="TNM60257.1"/>
    </source>
</evidence>
<dbReference type="InterPro" id="IPR047114">
    <property type="entry name" value="YciF"/>
</dbReference>
<evidence type="ECO:0000313" key="2">
    <source>
        <dbReference type="Proteomes" id="UP000311605"/>
    </source>
</evidence>
<accession>A0A5C4XA19</accession>
<dbReference type="EMBL" id="VDMN01000009">
    <property type="protein sequence ID" value="TNM60257.1"/>
    <property type="molecule type" value="Genomic_DNA"/>
</dbReference>
<protein>
    <submittedName>
        <fullName evidence="1">Ferritin-like domain-containing protein</fullName>
    </submittedName>
</protein>
<dbReference type="Pfam" id="PF05974">
    <property type="entry name" value="DUF892"/>
    <property type="match status" value="1"/>
</dbReference>
<keyword evidence="2" id="KW-1185">Reference proteome</keyword>
<dbReference type="Proteomes" id="UP000311605">
    <property type="component" value="Unassembled WGS sequence"/>
</dbReference>
<reference evidence="1 2" key="1">
    <citation type="submission" date="2019-06" db="EMBL/GenBank/DDBJ databases">
        <title>The draft genome of Rhizobium smilacinae PTYR-5.</title>
        <authorList>
            <person name="Liu L."/>
            <person name="Li L."/>
            <person name="Zhang X."/>
        </authorList>
    </citation>
    <scope>NUCLEOTIDE SEQUENCE [LARGE SCALE GENOMIC DNA]</scope>
    <source>
        <strain evidence="1 2">PTYR-5</strain>
    </source>
</reference>
<dbReference type="Gene3D" id="1.20.1260.10">
    <property type="match status" value="1"/>
</dbReference>
<dbReference type="PANTHER" id="PTHR30565">
    <property type="entry name" value="PROTEIN YCIF"/>
    <property type="match status" value="1"/>
</dbReference>
<dbReference type="PANTHER" id="PTHR30565:SF9">
    <property type="entry name" value="PROTEIN YCIF"/>
    <property type="match status" value="1"/>
</dbReference>
<dbReference type="InterPro" id="IPR009078">
    <property type="entry name" value="Ferritin-like_SF"/>
</dbReference>
<gene>
    <name evidence="1" type="ORF">FHP24_25975</name>
</gene>